<reference evidence="2 3" key="1">
    <citation type="journal article" date="2017" name="Nat. Commun.">
        <title>'ARMAN' archaea depend on association with euryarchaeal host in culture and in situ.</title>
        <authorList>
            <person name="Golyshina O."/>
            <person name="Toshchakov S."/>
            <person name="Makarova K."/>
            <person name="Gavrilov S."/>
            <person name="Korzhenkov A."/>
            <person name="La Cono V."/>
            <person name="Arcadi E."/>
            <person name="Nechitaylo T."/>
            <person name="Ferrer M."/>
            <person name="Kublanov I."/>
            <person name="Wolf Y."/>
            <person name="Yakimov M."/>
            <person name="Golyshin P."/>
            <person name="Slesarev A."/>
            <person name="Kozyavkin S."/>
        </authorList>
    </citation>
    <scope>NUCLEOTIDE SEQUENCE [LARGE SCALE GENOMIC DNA]</scope>
    <source>
        <strain evidence="2 3">Mia14</strain>
    </source>
</reference>
<organism evidence="2 3">
    <name type="scientific">Candidatus Mancarchaeum acidiphilum</name>
    <dbReference type="NCBI Taxonomy" id="1920749"/>
    <lineage>
        <taxon>Archaea</taxon>
        <taxon>Candidatus Micrarchaeota</taxon>
        <taxon>Candidatus Mancarchaeum</taxon>
    </lineage>
</organism>
<proteinExistence type="predicted"/>
<gene>
    <name evidence="2" type="ORF">Mia14_0210</name>
</gene>
<dbReference type="Proteomes" id="UP000197679">
    <property type="component" value="Chromosome"/>
</dbReference>
<dbReference type="KEGG" id="marh:Mia14_0210"/>
<dbReference type="EMBL" id="CP019964">
    <property type="protein sequence ID" value="ASI13544.1"/>
    <property type="molecule type" value="Genomic_DNA"/>
</dbReference>
<evidence type="ECO:0000313" key="3">
    <source>
        <dbReference type="Proteomes" id="UP000197679"/>
    </source>
</evidence>
<sequence length="251" mass="27673">MAEKWSDFTDGILNDRSDEINKKYGLNLADLLSNPGNYTDNLAAKANFEKIRDDIYGYLDQIETSIKDDREELNKNLKNCNDVTQKVSSFLADLSKKSNLPIISPANMRYNKDAVDIIYINEFNDSISSLLNKLASSSNFVLDSTDKYDDYSIGEWIFFGNHKSYDVNLLLEANTALDLDSSRNEINYLFANAEFVMGIDNQPKQASDANTGGSGSKGTDVNTVSDSHSINNAGTSKNSDKAGSNGPINPS</sequence>
<dbReference type="RefSeq" id="WP_088819709.1">
    <property type="nucleotide sequence ID" value="NZ_CP019964.1"/>
</dbReference>
<accession>A0A218NM54</accession>
<feature type="region of interest" description="Disordered" evidence="1">
    <location>
        <begin position="203"/>
        <end position="251"/>
    </location>
</feature>
<name>A0A218NM54_9ARCH</name>
<keyword evidence="3" id="KW-1185">Reference proteome</keyword>
<protein>
    <submittedName>
        <fullName evidence="2">Uncharacterized protein</fullName>
    </submittedName>
</protein>
<evidence type="ECO:0000256" key="1">
    <source>
        <dbReference type="SAM" id="MobiDB-lite"/>
    </source>
</evidence>
<evidence type="ECO:0000313" key="2">
    <source>
        <dbReference type="EMBL" id="ASI13544.1"/>
    </source>
</evidence>
<dbReference type="AlphaFoldDB" id="A0A218NM54"/>
<feature type="compositionally biased region" description="Polar residues" evidence="1">
    <location>
        <begin position="203"/>
        <end position="237"/>
    </location>
</feature>
<dbReference type="GeneID" id="33313768"/>